<protein>
    <submittedName>
        <fullName evidence="2">Low affinity immunoglobulin epsilon Fc receptor</fullName>
    </submittedName>
</protein>
<reference evidence="2" key="1">
    <citation type="submission" date="2013-10" db="EMBL/GenBank/DDBJ databases">
        <title>Functional metagenomics reveals novel beta-galactosidases not predictable from gene sequences.</title>
        <authorList>
            <person name="Cheng J."/>
            <person name="Engel K."/>
            <person name="Romantsov T."/>
            <person name="Neufeld J.D."/>
            <person name="Rose D.R."/>
            <person name="Charles T.C."/>
        </authorList>
    </citation>
    <scope>NUCLEOTIDE SEQUENCE</scope>
</reference>
<accession>X2LC35</accession>
<keyword evidence="2" id="KW-0675">Receptor</keyword>
<name>X2LC35_9BACT</name>
<proteinExistence type="predicted"/>
<dbReference type="InterPro" id="IPR050111">
    <property type="entry name" value="C-type_lectin/snaclec_domain"/>
</dbReference>
<dbReference type="SMART" id="SM00034">
    <property type="entry name" value="CLECT"/>
    <property type="match status" value="1"/>
</dbReference>
<organism evidence="2">
    <name type="scientific">uncultured bacterium lac111</name>
    <dbReference type="NCBI Taxonomy" id="1447235"/>
    <lineage>
        <taxon>Bacteria</taxon>
        <taxon>environmental samples</taxon>
    </lineage>
</organism>
<dbReference type="Pfam" id="PF00059">
    <property type="entry name" value="Lectin_C"/>
    <property type="match status" value="1"/>
</dbReference>
<dbReference type="InterPro" id="IPR016186">
    <property type="entry name" value="C-type_lectin-like/link_sf"/>
</dbReference>
<dbReference type="InterPro" id="IPR016187">
    <property type="entry name" value="CTDL_fold"/>
</dbReference>
<dbReference type="PROSITE" id="PS50041">
    <property type="entry name" value="C_TYPE_LECTIN_2"/>
    <property type="match status" value="1"/>
</dbReference>
<dbReference type="InterPro" id="IPR001304">
    <property type="entry name" value="C-type_lectin-like"/>
</dbReference>
<dbReference type="Gene3D" id="3.10.100.10">
    <property type="entry name" value="Mannose-Binding Protein A, subunit A"/>
    <property type="match status" value="1"/>
</dbReference>
<sequence length="177" mass="18865">MTLAAACGRSHFEARDDAPGVELQDAEIAVDAQLSSDAPQLVLDAGECPTAYTRVGTSCYRFSGGQVPTWLDGELACEADGVGAHMVTVDDVNEGNLLKTTFAINDYWSGMSDRVTEGQYRNVTGELAPYLVWVPGEPTSSDCAQFDDAGLFHVSTCDTSDEYLCEFDGRPAAAGAY</sequence>
<dbReference type="PANTHER" id="PTHR22803">
    <property type="entry name" value="MANNOSE, PHOSPHOLIPASE, LECTIN RECEPTOR RELATED"/>
    <property type="match status" value="1"/>
</dbReference>
<evidence type="ECO:0000259" key="1">
    <source>
        <dbReference type="PROSITE" id="PS50041"/>
    </source>
</evidence>
<dbReference type="AlphaFoldDB" id="X2LC35"/>
<evidence type="ECO:0000313" key="2">
    <source>
        <dbReference type="EMBL" id="AHN97823.1"/>
    </source>
</evidence>
<dbReference type="CDD" id="cd00037">
    <property type="entry name" value="CLECT"/>
    <property type="match status" value="1"/>
</dbReference>
<dbReference type="EMBL" id="KF796601">
    <property type="protein sequence ID" value="AHN97823.1"/>
    <property type="molecule type" value="Genomic_DNA"/>
</dbReference>
<feature type="domain" description="C-type lectin" evidence="1">
    <location>
        <begin position="55"/>
        <end position="166"/>
    </location>
</feature>
<dbReference type="SUPFAM" id="SSF56436">
    <property type="entry name" value="C-type lectin-like"/>
    <property type="match status" value="1"/>
</dbReference>